<accession>A0A1H7WA79</accession>
<keyword evidence="1" id="KW-0732">Signal</keyword>
<gene>
    <name evidence="2" type="ORF">SAMN05444853_10767</name>
</gene>
<name>A0A1H7WA79_9PAST</name>
<dbReference type="RefSeq" id="WP_090921262.1">
    <property type="nucleotide sequence ID" value="NZ_CP016180.1"/>
</dbReference>
<organism evidence="2 3">
    <name type="scientific">Phocoenobacter skyensis</name>
    <dbReference type="NCBI Taxonomy" id="97481"/>
    <lineage>
        <taxon>Bacteria</taxon>
        <taxon>Pseudomonadati</taxon>
        <taxon>Pseudomonadota</taxon>
        <taxon>Gammaproteobacteria</taxon>
        <taxon>Pasteurellales</taxon>
        <taxon>Pasteurellaceae</taxon>
        <taxon>Phocoenobacter</taxon>
    </lineage>
</organism>
<proteinExistence type="predicted"/>
<dbReference type="GeneID" id="83545000"/>
<sequence length="135" mass="14804">MKKILLVILGISLSINSFARSCDSSEYDKAEYFASSYGKKLANKYPLAKDIRTTLPSCSYNSYSERFKTKVEIYWTGGFSGDSYNIDGDLIFDSDGTNGHFSSSYKNQNVKDLESWGKFIGVVGGAIVLGAASSQ</sequence>
<reference evidence="3" key="1">
    <citation type="submission" date="2016-10" db="EMBL/GenBank/DDBJ databases">
        <authorList>
            <person name="Varghese N."/>
            <person name="Submissions S."/>
        </authorList>
    </citation>
    <scope>NUCLEOTIDE SEQUENCE [LARGE SCALE GENOMIC DNA]</scope>
    <source>
        <strain evidence="3">DSM 24204</strain>
    </source>
</reference>
<dbReference type="EMBL" id="FOBN01000007">
    <property type="protein sequence ID" value="SEM17985.1"/>
    <property type="molecule type" value="Genomic_DNA"/>
</dbReference>
<dbReference type="AlphaFoldDB" id="A0A1H7WA79"/>
<dbReference type="Proteomes" id="UP000198883">
    <property type="component" value="Unassembled WGS sequence"/>
</dbReference>
<evidence type="ECO:0000313" key="2">
    <source>
        <dbReference type="EMBL" id="SEM17985.1"/>
    </source>
</evidence>
<protein>
    <submittedName>
        <fullName evidence="2">Uncharacterized protein</fullName>
    </submittedName>
</protein>
<evidence type="ECO:0000313" key="3">
    <source>
        <dbReference type="Proteomes" id="UP000198883"/>
    </source>
</evidence>
<dbReference type="STRING" id="97481.SAMN05444853_10767"/>
<evidence type="ECO:0000256" key="1">
    <source>
        <dbReference type="SAM" id="SignalP"/>
    </source>
</evidence>
<dbReference type="OrthoDB" id="9918248at2"/>
<feature type="signal peptide" evidence="1">
    <location>
        <begin position="1"/>
        <end position="19"/>
    </location>
</feature>
<feature type="chain" id="PRO_5011645725" evidence="1">
    <location>
        <begin position="20"/>
        <end position="135"/>
    </location>
</feature>